<evidence type="ECO:0000313" key="2">
    <source>
        <dbReference type="EMBL" id="SHG90447.1"/>
    </source>
</evidence>
<evidence type="ECO:0000259" key="1">
    <source>
        <dbReference type="Pfam" id="PF01863"/>
    </source>
</evidence>
<dbReference type="InterPro" id="IPR053136">
    <property type="entry name" value="UTP_pyrophosphatase-like"/>
</dbReference>
<dbReference type="Proteomes" id="UP000184074">
    <property type="component" value="Unassembled WGS sequence"/>
</dbReference>
<accession>A0A1M5NLV0</accession>
<dbReference type="Pfam" id="PF01863">
    <property type="entry name" value="YgjP-like"/>
    <property type="match status" value="1"/>
</dbReference>
<name>A0A1M5NLV0_9RHOB</name>
<dbReference type="PANTHER" id="PTHR30399">
    <property type="entry name" value="UNCHARACTERIZED PROTEIN YGJP"/>
    <property type="match status" value="1"/>
</dbReference>
<gene>
    <name evidence="2" type="ORF">SAMN05444003_1487</name>
</gene>
<keyword evidence="3" id="KW-1185">Reference proteome</keyword>
<dbReference type="OrthoDB" id="9795402at2"/>
<reference evidence="2" key="1">
    <citation type="submission" date="2016-11" db="EMBL/GenBank/DDBJ databases">
        <authorList>
            <person name="Jaros S."/>
            <person name="Januszkiewicz K."/>
            <person name="Wedrychowicz H."/>
        </authorList>
    </citation>
    <scope>NUCLEOTIDE SEQUENCE [LARGE SCALE GENOMIC DNA]</scope>
    <source>
        <strain evidence="2">DSM 28715</strain>
    </source>
</reference>
<proteinExistence type="predicted"/>
<evidence type="ECO:0000313" key="3">
    <source>
        <dbReference type="Proteomes" id="UP000184074"/>
    </source>
</evidence>
<dbReference type="PANTHER" id="PTHR30399:SF1">
    <property type="entry name" value="UTP PYROPHOSPHATASE"/>
    <property type="match status" value="1"/>
</dbReference>
<dbReference type="AlphaFoldDB" id="A0A1M5NLV0"/>
<dbReference type="InterPro" id="IPR002725">
    <property type="entry name" value="YgjP-like_metallopeptidase"/>
</dbReference>
<sequence>MGRQFSIGNPPIAVNVKTSARARRLSLRVSRLDGAVSLTVPKYSSDREAMAFLQEREEWLRKHLGDVMPKASVQIGGSVMFGGVETPIVAAEVRRARFEDGVFYVPDDASQSGVRLKALLKLKARDALAVASDHYAAELGRRYTRISLRDTRSRWGSCSSQGVLMYSWRLIMAPVDVLNYVAAHEASHLVEMNHSAAFWETVAGLMPDYEVHRRWLRENGDSLHRYDFGN</sequence>
<dbReference type="STRING" id="1508389.SAMN05444003_1487"/>
<dbReference type="CDD" id="cd07344">
    <property type="entry name" value="M48_yhfN_like"/>
    <property type="match status" value="1"/>
</dbReference>
<dbReference type="EMBL" id="FQXB01000001">
    <property type="protein sequence ID" value="SHG90447.1"/>
    <property type="molecule type" value="Genomic_DNA"/>
</dbReference>
<dbReference type="Gene3D" id="3.30.2010.10">
    <property type="entry name" value="Metalloproteases ('zincins'), catalytic domain"/>
    <property type="match status" value="1"/>
</dbReference>
<protein>
    <recommendedName>
        <fullName evidence="1">YgjP-like metallopeptidase domain-containing protein</fullName>
    </recommendedName>
</protein>
<feature type="domain" description="YgjP-like metallopeptidase" evidence="1">
    <location>
        <begin position="23"/>
        <end position="218"/>
    </location>
</feature>
<dbReference type="RefSeq" id="WP_072900166.1">
    <property type="nucleotide sequence ID" value="NZ_FQXB01000001.1"/>
</dbReference>
<organism evidence="2 3">
    <name type="scientific">Cognatiyoonia sediminum</name>
    <dbReference type="NCBI Taxonomy" id="1508389"/>
    <lineage>
        <taxon>Bacteria</taxon>
        <taxon>Pseudomonadati</taxon>
        <taxon>Pseudomonadota</taxon>
        <taxon>Alphaproteobacteria</taxon>
        <taxon>Rhodobacterales</taxon>
        <taxon>Paracoccaceae</taxon>
        <taxon>Cognatiyoonia</taxon>
    </lineage>
</organism>